<dbReference type="InterPro" id="IPR008972">
    <property type="entry name" value="Cupredoxin"/>
</dbReference>
<reference evidence="2 3" key="1">
    <citation type="submission" date="2019-01" db="EMBL/GenBank/DDBJ databases">
        <authorList>
            <person name="Chen W.-M."/>
        </authorList>
    </citation>
    <scope>NUCLEOTIDE SEQUENCE [LARGE SCALE GENOMIC DNA]</scope>
    <source>
        <strain evidence="2 3">KYPC3</strain>
    </source>
</reference>
<evidence type="ECO:0000313" key="2">
    <source>
        <dbReference type="EMBL" id="RVU33393.1"/>
    </source>
</evidence>
<dbReference type="Gene3D" id="2.60.40.420">
    <property type="entry name" value="Cupredoxins - blue copper proteins"/>
    <property type="match status" value="1"/>
</dbReference>
<keyword evidence="1" id="KW-0732">Signal</keyword>
<evidence type="ECO:0000313" key="3">
    <source>
        <dbReference type="Proteomes" id="UP000283077"/>
    </source>
</evidence>
<keyword evidence="3" id="KW-1185">Reference proteome</keyword>
<organism evidence="2 3">
    <name type="scientific">Rheinheimera riviphila</name>
    <dbReference type="NCBI Taxonomy" id="1834037"/>
    <lineage>
        <taxon>Bacteria</taxon>
        <taxon>Pseudomonadati</taxon>
        <taxon>Pseudomonadota</taxon>
        <taxon>Gammaproteobacteria</taxon>
        <taxon>Chromatiales</taxon>
        <taxon>Chromatiaceae</taxon>
        <taxon>Rheinheimera</taxon>
    </lineage>
</organism>
<evidence type="ECO:0000256" key="1">
    <source>
        <dbReference type="SAM" id="SignalP"/>
    </source>
</evidence>
<dbReference type="SUPFAM" id="SSF49503">
    <property type="entry name" value="Cupredoxins"/>
    <property type="match status" value="1"/>
</dbReference>
<name>A0A437QFS3_9GAMM</name>
<dbReference type="AlphaFoldDB" id="A0A437QFS3"/>
<protein>
    <submittedName>
        <fullName evidence="2">Methylamine utilization protein</fullName>
    </submittedName>
</protein>
<comment type="caution">
    <text evidence="2">The sequence shown here is derived from an EMBL/GenBank/DDBJ whole genome shotgun (WGS) entry which is preliminary data.</text>
</comment>
<dbReference type="RefSeq" id="WP_127700502.1">
    <property type="nucleotide sequence ID" value="NZ_SACS01000022.1"/>
</dbReference>
<feature type="chain" id="PRO_5019084928" evidence="1">
    <location>
        <begin position="25"/>
        <end position="212"/>
    </location>
</feature>
<dbReference type="Proteomes" id="UP000283077">
    <property type="component" value="Unassembled WGS sequence"/>
</dbReference>
<dbReference type="SUPFAM" id="SSF117074">
    <property type="entry name" value="Hypothetical protein PA1324"/>
    <property type="match status" value="1"/>
</dbReference>
<dbReference type="InterPro" id="IPR034242">
    <property type="entry name" value="MauL"/>
</dbReference>
<sequence>MLLKLLSCGLLLSTTLCLVAPLQAAPLQIRITDQQGQPLADAVVELLDPANKAFRSKPADVAQQDLTFRPFVSAVQVGTPVDFPNQDKTRHHVYSFSPAKVFELKLYAGKPEAPVVFDTPGIVALGCNIHDYMQAYVYVGQSPFLAVTNEQGIAEFTDVPVAGYQLKLWHPWQDADVVPQAVTLPLTAADFKITVTRQEKPKRPKKGFGNNY</sequence>
<dbReference type="CDD" id="cd04221">
    <property type="entry name" value="MauL"/>
    <property type="match status" value="1"/>
</dbReference>
<dbReference type="OrthoDB" id="9772097at2"/>
<proteinExistence type="predicted"/>
<gene>
    <name evidence="2" type="ORF">EOE67_16860</name>
</gene>
<dbReference type="EMBL" id="SACS01000022">
    <property type="protein sequence ID" value="RVU33393.1"/>
    <property type="molecule type" value="Genomic_DNA"/>
</dbReference>
<feature type="signal peptide" evidence="1">
    <location>
        <begin position="1"/>
        <end position="24"/>
    </location>
</feature>
<accession>A0A437QFS3</accession>